<gene>
    <name evidence="1" type="ORF">Taro_052712</name>
</gene>
<evidence type="ECO:0000313" key="1">
    <source>
        <dbReference type="EMBL" id="MQM19702.1"/>
    </source>
</evidence>
<evidence type="ECO:0000313" key="2">
    <source>
        <dbReference type="Proteomes" id="UP000652761"/>
    </source>
</evidence>
<sequence length="186" mass="19937">MVVVAVHMPCVANSLFEFIANLTGLNSNPFGSSDPWVAARPSETLAGGPGGRILQWYQSSGVASFPAGFKCELQETVSAIAGCTCYERGCWFAHAAVEFVVSLHIHVGVSRRLREPTCGVAFTGAGLWSAEPVEVGDFARAKQMLVCCVAPLVEHCYTCLWLLSALCWLVVNSGELLLEFFFVGSG</sequence>
<accession>A0A843XKG1</accession>
<reference evidence="1" key="1">
    <citation type="submission" date="2017-07" db="EMBL/GenBank/DDBJ databases">
        <title>Taro Niue Genome Assembly and Annotation.</title>
        <authorList>
            <person name="Atibalentja N."/>
            <person name="Keating K."/>
            <person name="Fields C.J."/>
        </authorList>
    </citation>
    <scope>NUCLEOTIDE SEQUENCE</scope>
    <source>
        <strain evidence="1">Niue_2</strain>
        <tissue evidence="1">Leaf</tissue>
    </source>
</reference>
<proteinExistence type="predicted"/>
<dbReference type="Proteomes" id="UP000652761">
    <property type="component" value="Unassembled WGS sequence"/>
</dbReference>
<dbReference type="EMBL" id="NMUH01009127">
    <property type="protein sequence ID" value="MQM19702.1"/>
    <property type="molecule type" value="Genomic_DNA"/>
</dbReference>
<dbReference type="AlphaFoldDB" id="A0A843XKG1"/>
<name>A0A843XKG1_COLES</name>
<protein>
    <submittedName>
        <fullName evidence="1">Uncharacterized protein</fullName>
    </submittedName>
</protein>
<comment type="caution">
    <text evidence="1">The sequence shown here is derived from an EMBL/GenBank/DDBJ whole genome shotgun (WGS) entry which is preliminary data.</text>
</comment>
<keyword evidence="2" id="KW-1185">Reference proteome</keyword>
<organism evidence="1 2">
    <name type="scientific">Colocasia esculenta</name>
    <name type="common">Wild taro</name>
    <name type="synonym">Arum esculentum</name>
    <dbReference type="NCBI Taxonomy" id="4460"/>
    <lineage>
        <taxon>Eukaryota</taxon>
        <taxon>Viridiplantae</taxon>
        <taxon>Streptophyta</taxon>
        <taxon>Embryophyta</taxon>
        <taxon>Tracheophyta</taxon>
        <taxon>Spermatophyta</taxon>
        <taxon>Magnoliopsida</taxon>
        <taxon>Liliopsida</taxon>
        <taxon>Araceae</taxon>
        <taxon>Aroideae</taxon>
        <taxon>Colocasieae</taxon>
        <taxon>Colocasia</taxon>
    </lineage>
</organism>